<name>A0A1J0MFA7_9CAUD</name>
<reference evidence="1 2" key="2">
    <citation type="submission" date="2018-04" db="EMBL/GenBank/DDBJ databases">
        <authorList>
            <person name="Shneider M.M."/>
            <person name="Kabanova A.P."/>
            <person name="Vo T.N.H."/>
            <person name="Korzhenkov A."/>
            <person name="Samarov N.I."/>
            <person name="Toshchakov S.V."/>
            <person name="Miroshnikov K.K."/>
            <person name="Ignatov A.N."/>
            <person name="Kulikov E.E."/>
            <person name="Miroshnikov K.A."/>
        </authorList>
    </citation>
    <scope>NUCLEOTIDE SEQUENCE [LARGE SCALE GENOMIC DNA]</scope>
</reference>
<organism evidence="1 2">
    <name type="scientific">Pectobacterium phage PP101</name>
    <dbReference type="NCBI Taxonomy" id="1916414"/>
    <lineage>
        <taxon>Viruses</taxon>
        <taxon>Duplodnaviria</taxon>
        <taxon>Heunggongvirae</taxon>
        <taxon>Uroviricota</taxon>
        <taxon>Caudoviricetes</taxon>
        <taxon>Chaseviridae</taxon>
        <taxon>Cleopatravirinae</taxon>
        <taxon>Suwonvirus</taxon>
        <taxon>Suwonvirus PP101</taxon>
    </lineage>
</organism>
<dbReference type="Proteomes" id="UP000224355">
    <property type="component" value="Segment"/>
</dbReference>
<reference evidence="2" key="1">
    <citation type="submission" date="2016-11" db="EMBL/GenBank/DDBJ databases">
        <authorList>
            <person name="Shneider M.M."/>
            <person name="Kabanova A.P."/>
            <person name="Vo T.N.H."/>
            <person name="Korzhenkov A."/>
            <person name="Samarov N.I."/>
            <person name="Toshchakov S.V."/>
            <person name="Miroshnikov K.K."/>
            <person name="Ignatov A.N."/>
            <person name="Kulikov E.E."/>
            <person name="Miroshnikov K.A."/>
        </authorList>
    </citation>
    <scope>NUCLEOTIDE SEQUENCE [LARGE SCALE GENOMIC DNA]</scope>
</reference>
<gene>
    <name evidence="1" type="ORF">PP101_06</name>
</gene>
<proteinExistence type="predicted"/>
<keyword evidence="2" id="KW-1185">Reference proteome</keyword>
<accession>A0A1J0MFA7</accession>
<evidence type="ECO:0000313" key="2">
    <source>
        <dbReference type="Proteomes" id="UP000224355"/>
    </source>
</evidence>
<evidence type="ECO:0000313" key="1">
    <source>
        <dbReference type="EMBL" id="APD19737.1"/>
    </source>
</evidence>
<dbReference type="EMBL" id="KY087898">
    <property type="protein sequence ID" value="APD19737.1"/>
    <property type="molecule type" value="Genomic_DNA"/>
</dbReference>
<protein>
    <submittedName>
        <fullName evidence="1">Uncharacterized protein</fullName>
    </submittedName>
</protein>
<sequence length="72" mass="8130">MRNLAAFKLACNRAQRREEARTKFDDSEMCISVPTQVLLAAKGHIIDLEKRVASLELELRSKGVFVIEDALL</sequence>